<name>A0ABY6J3V9_9BACT</name>
<gene>
    <name evidence="2" type="ORF">MKQ68_03700</name>
</gene>
<evidence type="ECO:0000313" key="3">
    <source>
        <dbReference type="Proteomes" id="UP001162741"/>
    </source>
</evidence>
<keyword evidence="3" id="KW-1185">Reference proteome</keyword>
<dbReference type="EMBL" id="CP107006">
    <property type="protein sequence ID" value="UYQ94195.1"/>
    <property type="molecule type" value="Genomic_DNA"/>
</dbReference>
<sequence>MKRYAALFALLLPIGVLAQEYKEPSAASKAYHEYRLKKSVPPYGLEKVNGLLAAAGDNEGGKAIPAKAYLALSLREKFTYTMIHAESYSQNCDIVLPEEGEEKHIYGYLQGDVFNEAEWSDRQRDFLQGNRDSVMALIKESANRSKRLGRNYKLALFEINAVEMIPFLVEFYQRDRKDHDILTVLLMLMLEGKYQPFMSSSSYAKLYGPNSSYSAYLQYNKANEDLIIQRAMDYYRSKK</sequence>
<evidence type="ECO:0008006" key="4">
    <source>
        <dbReference type="Google" id="ProtNLM"/>
    </source>
</evidence>
<keyword evidence="1" id="KW-0732">Signal</keyword>
<organism evidence="2 3">
    <name type="scientific">Chitinophaga horti</name>
    <dbReference type="NCBI Taxonomy" id="2920382"/>
    <lineage>
        <taxon>Bacteria</taxon>
        <taxon>Pseudomonadati</taxon>
        <taxon>Bacteroidota</taxon>
        <taxon>Chitinophagia</taxon>
        <taxon>Chitinophagales</taxon>
        <taxon>Chitinophagaceae</taxon>
        <taxon>Chitinophaga</taxon>
    </lineage>
</organism>
<evidence type="ECO:0000313" key="2">
    <source>
        <dbReference type="EMBL" id="UYQ94195.1"/>
    </source>
</evidence>
<dbReference type="RefSeq" id="WP_264282135.1">
    <property type="nucleotide sequence ID" value="NZ_CP107006.1"/>
</dbReference>
<evidence type="ECO:0000256" key="1">
    <source>
        <dbReference type="SAM" id="SignalP"/>
    </source>
</evidence>
<feature type="signal peptide" evidence="1">
    <location>
        <begin position="1"/>
        <end position="18"/>
    </location>
</feature>
<accession>A0ABY6J3V9</accession>
<protein>
    <recommendedName>
        <fullName evidence="4">DUF4919 domain-containing protein</fullName>
    </recommendedName>
</protein>
<dbReference type="Proteomes" id="UP001162741">
    <property type="component" value="Chromosome"/>
</dbReference>
<feature type="chain" id="PRO_5046840601" description="DUF4919 domain-containing protein" evidence="1">
    <location>
        <begin position="19"/>
        <end position="239"/>
    </location>
</feature>
<reference evidence="2" key="1">
    <citation type="submission" date="2022-10" db="EMBL/GenBank/DDBJ databases">
        <title>Chitinophaga sp. nov., isolated from soil.</title>
        <authorList>
            <person name="Jeon C.O."/>
        </authorList>
    </citation>
    <scope>NUCLEOTIDE SEQUENCE</scope>
    <source>
        <strain evidence="2">R8</strain>
    </source>
</reference>
<proteinExistence type="predicted"/>